<keyword evidence="3" id="KW-1185">Reference proteome</keyword>
<organism evidence="2 3">
    <name type="scientific">Archangium minus</name>
    <dbReference type="NCBI Taxonomy" id="83450"/>
    <lineage>
        <taxon>Bacteria</taxon>
        <taxon>Pseudomonadati</taxon>
        <taxon>Myxococcota</taxon>
        <taxon>Myxococcia</taxon>
        <taxon>Myxococcales</taxon>
        <taxon>Cystobacterineae</taxon>
        <taxon>Archangiaceae</taxon>
        <taxon>Archangium</taxon>
    </lineage>
</organism>
<dbReference type="EMBL" id="CP043494">
    <property type="protein sequence ID" value="WNG44158.1"/>
    <property type="molecule type" value="Genomic_DNA"/>
</dbReference>
<protein>
    <submittedName>
        <fullName evidence="2">Uncharacterized protein</fullName>
    </submittedName>
</protein>
<evidence type="ECO:0000313" key="2">
    <source>
        <dbReference type="EMBL" id="WNG44158.1"/>
    </source>
</evidence>
<reference evidence="2 3" key="1">
    <citation type="submission" date="2019-08" db="EMBL/GenBank/DDBJ databases">
        <title>Archangium and Cystobacter genomes.</title>
        <authorList>
            <person name="Chen I.-C.K."/>
            <person name="Wielgoss S."/>
        </authorList>
    </citation>
    <scope>NUCLEOTIDE SEQUENCE [LARGE SCALE GENOMIC DNA]</scope>
    <source>
        <strain evidence="2 3">Cbm 6</strain>
    </source>
</reference>
<dbReference type="Proteomes" id="UP001611383">
    <property type="component" value="Chromosome"/>
</dbReference>
<sequence length="1037" mass="118821">MRSTSGTSCDVGFGIAHGPRPEATALRWLELLPATQRALEELIHWLDAACRSRRDEGSAGSSSKEEQLATSALVSGDRGFGKTTILLSMSYALRNPQEFFSSRADGASSPLDEFRDKERCEKLFNVLKKLGEHIVWLDSLDMEPLPTQVNLLATLLVRVRNALDPSPEHRRRDGWAPPSLLEEGLNDPYGKIDKLVRDATFMWEDSPVQAKDPRQRAEQQIKAAEIYATFRRDFFEAMDSVSRLLAERRFGHGSQQKVLLVLPIDNVDRSIQHLHLILKLTRMVASRQLWFVLASGRSEFQLFLERSFQMELTSSGQTPLGPKSREETLSIARRQAAAAMRRVLPPIHRIQIVSVKPREAWNFEAPPPLSGSGYDARSLSHFLRKIRLPSQKEESHGLKSFADLFDLRDRLIVWDDKKPSKLKDASLLTEYSQTLREQGVFSLQDVHRLDAFIKFLKLEKNVERLNEHLEKRLKEKKTPKEETQATDPGEDELDCLAEFVNQLRTEGENGWSWAQESTPPIFSYAARLALTLSARSALDLWQSVRVAAQETENHLAQGHPLPDGSASHNPGAEPFCESCEEQPIKIAEAMLRASVDESDLPGWASEQLLNRIMRRNVQGSTVLDLTGNPIQRLKRTSLSEVLHWHPDKQKPESNHFEVLRTELHLRHFQDVILEQRDLDKPGRKVLMPSNVAGWFMLLHDLLVLTRERRVMNLSTTPREMLPELTVTLHEVLLKPPGAGKLDTELEFWWLLPSWNTFIDFVIFTMQWRAFLHRIQNLFQASDAVASSKREQLKEMDAKKFSFVMAAWIDNVCSVSGERRGGWDWTRLAKVVHRKEDADALTLTKDKDFFDYVWSVMNNIETLFARAWESRASYHRLGIACFWLDHCLPLLLGSEFIPSQSRSHFEKVLKTPPPGVTHRHWWSRHEGLKSELLNQRRYAMVLGEVEHSRAYKLHKKRHDKALGADALSLYGWLSRACEEWITSSRAAKGKEGRGKQVRVTKVPEQGRVVQKGRLRLGEAVHREVRAPARRRRRRGPLK</sequence>
<name>A0ABY9WLN1_9BACT</name>
<evidence type="ECO:0000313" key="3">
    <source>
        <dbReference type="Proteomes" id="UP001611383"/>
    </source>
</evidence>
<feature type="region of interest" description="Disordered" evidence="1">
    <location>
        <begin position="552"/>
        <end position="576"/>
    </location>
</feature>
<proteinExistence type="predicted"/>
<dbReference type="RefSeq" id="WP_395816407.1">
    <property type="nucleotide sequence ID" value="NZ_CP043494.1"/>
</dbReference>
<gene>
    <name evidence="2" type="ORF">F0U60_08600</name>
</gene>
<evidence type="ECO:0000256" key="1">
    <source>
        <dbReference type="SAM" id="MobiDB-lite"/>
    </source>
</evidence>
<accession>A0ABY9WLN1</accession>